<dbReference type="PROSITE" id="PS00216">
    <property type="entry name" value="SUGAR_TRANSPORT_1"/>
    <property type="match status" value="1"/>
</dbReference>
<proteinExistence type="inferred from homology"/>
<feature type="domain" description="Major facilitator superfamily (MFS) profile" evidence="10">
    <location>
        <begin position="27"/>
        <end position="445"/>
    </location>
</feature>
<evidence type="ECO:0000313" key="11">
    <source>
        <dbReference type="EMBL" id="SFD31666.1"/>
    </source>
</evidence>
<dbReference type="InterPro" id="IPR011701">
    <property type="entry name" value="MFS"/>
</dbReference>
<feature type="transmembrane region" description="Helical" evidence="9">
    <location>
        <begin position="207"/>
        <end position="226"/>
    </location>
</feature>
<keyword evidence="8 9" id="KW-0472">Membrane</keyword>
<feature type="transmembrane region" description="Helical" evidence="9">
    <location>
        <begin position="421"/>
        <end position="440"/>
    </location>
</feature>
<evidence type="ECO:0000256" key="6">
    <source>
        <dbReference type="ARBA" id="ARBA00022847"/>
    </source>
</evidence>
<name>A0AAJ5BIE4_9GAMM</name>
<comment type="subcellular location">
    <subcellularLocation>
        <location evidence="1">Cell membrane</location>
        <topology evidence="1">Multi-pass membrane protein</topology>
    </subcellularLocation>
</comment>
<reference evidence="11 12" key="1">
    <citation type="submission" date="2016-10" db="EMBL/GenBank/DDBJ databases">
        <authorList>
            <person name="Varghese N."/>
            <person name="Submissions S."/>
        </authorList>
    </citation>
    <scope>NUCLEOTIDE SEQUENCE [LARGE SCALE GENOMIC DNA]</scope>
    <source>
        <strain evidence="11 12">DSM 5563</strain>
    </source>
</reference>
<evidence type="ECO:0000256" key="7">
    <source>
        <dbReference type="ARBA" id="ARBA00022989"/>
    </source>
</evidence>
<comment type="similarity">
    <text evidence="2">Belongs to the major facilitator superfamily. Metabolite:H+ Symporter (MHS) family (TC 2.A.1.6) family.</text>
</comment>
<dbReference type="InterPro" id="IPR036259">
    <property type="entry name" value="MFS_trans_sf"/>
</dbReference>
<dbReference type="InterPro" id="IPR005829">
    <property type="entry name" value="Sugar_transporter_CS"/>
</dbReference>
<evidence type="ECO:0000256" key="9">
    <source>
        <dbReference type="SAM" id="Phobius"/>
    </source>
</evidence>
<dbReference type="Proteomes" id="UP000226420">
    <property type="component" value="Unassembled WGS sequence"/>
</dbReference>
<evidence type="ECO:0000259" key="10">
    <source>
        <dbReference type="PROSITE" id="PS50850"/>
    </source>
</evidence>
<protein>
    <submittedName>
        <fullName evidence="11">Predicted arabinose efflux permease, MFS family</fullName>
    </submittedName>
</protein>
<gene>
    <name evidence="11" type="ORF">SAMN02745723_11322</name>
</gene>
<dbReference type="InterPro" id="IPR051084">
    <property type="entry name" value="H+-coupled_symporters"/>
</dbReference>
<dbReference type="InterPro" id="IPR020846">
    <property type="entry name" value="MFS_dom"/>
</dbReference>
<feature type="transmembrane region" description="Helical" evidence="9">
    <location>
        <begin position="27"/>
        <end position="53"/>
    </location>
</feature>
<evidence type="ECO:0000256" key="8">
    <source>
        <dbReference type="ARBA" id="ARBA00023136"/>
    </source>
</evidence>
<feature type="transmembrane region" description="Helical" evidence="9">
    <location>
        <begin position="176"/>
        <end position="195"/>
    </location>
</feature>
<dbReference type="SUPFAM" id="SSF103473">
    <property type="entry name" value="MFS general substrate transporter"/>
    <property type="match status" value="1"/>
</dbReference>
<comment type="caution">
    <text evidence="11">The sequence shown here is derived from an EMBL/GenBank/DDBJ whole genome shotgun (WGS) entry which is preliminary data.</text>
</comment>
<dbReference type="PANTHER" id="PTHR43528">
    <property type="entry name" value="ALPHA-KETOGLUTARATE PERMEASE"/>
    <property type="match status" value="1"/>
</dbReference>
<dbReference type="PROSITE" id="PS50850">
    <property type="entry name" value="MFS"/>
    <property type="match status" value="1"/>
</dbReference>
<evidence type="ECO:0000256" key="4">
    <source>
        <dbReference type="ARBA" id="ARBA00022475"/>
    </source>
</evidence>
<dbReference type="GO" id="GO:0005886">
    <property type="term" value="C:plasma membrane"/>
    <property type="evidence" value="ECO:0007669"/>
    <property type="project" value="UniProtKB-SubCell"/>
</dbReference>
<sequence>MADAISSTESEALKADVPVKKVSGRRVIFASAFGNALEFFDFGVYNFFVVYIGVLFFPPSSDPNIGLLLAFATFGVSFFMRPLGGILIGAYADRFGRKPAMVLTISLMSLGTLMIGIAPTYASAGYWGTITLVLARLIQGIAAGGEVGASMSMLVESAPANRRGFYSSWSLATQGLATTFGGLVALSLSAYLPVITGSPDVMSEWGWRVPFFIGVALAPIGCWLRLGLENDVLPKHTGAKGQVEVVRESATKLLAQHSRAIIVGVLITIGSTVATYISLYYYGTYAAKYLHMDQNYAYAAMLLAGVLTFVGGLLVGILCDKVGRKKLVVISRVVILLLAYPSFWLLVNYPNPVLLLSVVFVMVCFTTLGSVPGMLVISELLPKRIRALGFALVYSLGVAIFGGFAQFFATQSIVWLDSLTAPAWYLGGATLLSMLALPFFKDPKNLED</sequence>
<keyword evidence="5 9" id="KW-0812">Transmembrane</keyword>
<dbReference type="EMBL" id="FOLW01000013">
    <property type="protein sequence ID" value="SFD31666.1"/>
    <property type="molecule type" value="Genomic_DNA"/>
</dbReference>
<feature type="transmembrane region" description="Helical" evidence="9">
    <location>
        <begin position="353"/>
        <end position="375"/>
    </location>
</feature>
<feature type="transmembrane region" description="Helical" evidence="9">
    <location>
        <begin position="295"/>
        <end position="315"/>
    </location>
</feature>
<feature type="transmembrane region" description="Helical" evidence="9">
    <location>
        <begin position="327"/>
        <end position="347"/>
    </location>
</feature>
<dbReference type="GO" id="GO:0015293">
    <property type="term" value="F:symporter activity"/>
    <property type="evidence" value="ECO:0007669"/>
    <property type="project" value="UniProtKB-KW"/>
</dbReference>
<evidence type="ECO:0000256" key="2">
    <source>
        <dbReference type="ARBA" id="ARBA00008240"/>
    </source>
</evidence>
<dbReference type="RefSeq" id="WP_047779468.1">
    <property type="nucleotide sequence ID" value="NZ_FOLW01000013.1"/>
</dbReference>
<keyword evidence="7 9" id="KW-1133">Transmembrane helix</keyword>
<dbReference type="AlphaFoldDB" id="A0AAJ5BIE4"/>
<dbReference type="Pfam" id="PF07690">
    <property type="entry name" value="MFS_1"/>
    <property type="match status" value="1"/>
</dbReference>
<feature type="transmembrane region" description="Helical" evidence="9">
    <location>
        <begin position="260"/>
        <end position="283"/>
    </location>
</feature>
<feature type="transmembrane region" description="Helical" evidence="9">
    <location>
        <begin position="100"/>
        <end position="121"/>
    </location>
</feature>
<evidence type="ECO:0000313" key="12">
    <source>
        <dbReference type="Proteomes" id="UP000226420"/>
    </source>
</evidence>
<dbReference type="PANTHER" id="PTHR43528:SF3">
    <property type="entry name" value="CITRATE-PROTON SYMPORTER"/>
    <property type="match status" value="1"/>
</dbReference>
<keyword evidence="6" id="KW-0769">Symport</keyword>
<keyword evidence="3" id="KW-0813">Transport</keyword>
<feature type="transmembrane region" description="Helical" evidence="9">
    <location>
        <begin position="387"/>
        <end position="409"/>
    </location>
</feature>
<evidence type="ECO:0000256" key="5">
    <source>
        <dbReference type="ARBA" id="ARBA00022692"/>
    </source>
</evidence>
<accession>A0AAJ5BIE4</accession>
<organism evidence="11 12">
    <name type="scientific">Pragia fontium DSM 5563 = ATCC 49100</name>
    <dbReference type="NCBI Taxonomy" id="1122977"/>
    <lineage>
        <taxon>Bacteria</taxon>
        <taxon>Pseudomonadati</taxon>
        <taxon>Pseudomonadota</taxon>
        <taxon>Gammaproteobacteria</taxon>
        <taxon>Enterobacterales</taxon>
        <taxon>Budviciaceae</taxon>
        <taxon>Pragia</taxon>
    </lineage>
</organism>
<keyword evidence="4" id="KW-1003">Cell membrane</keyword>
<evidence type="ECO:0000256" key="3">
    <source>
        <dbReference type="ARBA" id="ARBA00022448"/>
    </source>
</evidence>
<evidence type="ECO:0000256" key="1">
    <source>
        <dbReference type="ARBA" id="ARBA00004651"/>
    </source>
</evidence>
<feature type="transmembrane region" description="Helical" evidence="9">
    <location>
        <begin position="65"/>
        <end position="88"/>
    </location>
</feature>
<dbReference type="Gene3D" id="1.20.1250.20">
    <property type="entry name" value="MFS general substrate transporter like domains"/>
    <property type="match status" value="1"/>
</dbReference>